<evidence type="ECO:0000313" key="6">
    <source>
        <dbReference type="EMBL" id="KAH6695490.1"/>
    </source>
</evidence>
<sequence>MSLLALVFGAALLGVSGATEPPQTIEWGSCDETLSAIGNLPIECGNLTVPLDYLDAESNSTLDLPLLRVPALKQPAKGSIIFHYGGPGPGGRESMALFGELMQVMTGQGFDLVSWDQRGTVDVMPFSCFNSTADRENSPGYHANLGVTPRDTAELGRNWALGSVEAQACYEYAKDRGTELLGTVYTVRDVKQMVDALGGDQMLRFWGLSYGTVVGATFAAMYPDKVESIVLDGVQNLHEYYYGNSIEILADTDKVFSAFLRTCFERPELCDLAKHNPNATFTMIEGQIYDKIDAYKLRPLAFTHEELQGQILDHVFIKAMIRPRLYAPGNYPILANLLHLLLSDDIEAFSEAYVAALVSVGAVFTGGLGNEAAAAIPCSDHEFRTDDLDVALPHIDRLVQTSRLFGDVLSWNTHVCAQWKLPTKERFERGFHEPIDTANPLLIIGNEYDVVTPYVSAQNASASFPGSALVKYDAHGHSTPQQPSLCTARLTRAYFEDGELPADGTVCEPAVPHPWDPQSWLALYPELGYDRQNSTRKM</sequence>
<dbReference type="Proteomes" id="UP000770015">
    <property type="component" value="Unassembled WGS sequence"/>
</dbReference>
<dbReference type="Gene3D" id="3.40.50.1820">
    <property type="entry name" value="alpha/beta hydrolase"/>
    <property type="match status" value="1"/>
</dbReference>
<dbReference type="EMBL" id="JAGSXJ010000002">
    <property type="protein sequence ID" value="KAH6695490.1"/>
    <property type="molecule type" value="Genomic_DNA"/>
</dbReference>
<dbReference type="GO" id="GO:0016787">
    <property type="term" value="F:hydrolase activity"/>
    <property type="evidence" value="ECO:0007669"/>
    <property type="project" value="UniProtKB-KW"/>
</dbReference>
<dbReference type="InterPro" id="IPR013595">
    <property type="entry name" value="Pept_S33_TAP-like_C"/>
</dbReference>
<dbReference type="PANTHER" id="PTHR43248:SF25">
    <property type="entry name" value="AB HYDROLASE-1 DOMAIN-CONTAINING PROTEIN-RELATED"/>
    <property type="match status" value="1"/>
</dbReference>
<evidence type="ECO:0000259" key="5">
    <source>
        <dbReference type="Pfam" id="PF08386"/>
    </source>
</evidence>
<feature type="domain" description="AB hydrolase-1" evidence="4">
    <location>
        <begin position="80"/>
        <end position="234"/>
    </location>
</feature>
<dbReference type="InterPro" id="IPR029058">
    <property type="entry name" value="AB_hydrolase_fold"/>
</dbReference>
<evidence type="ECO:0000256" key="2">
    <source>
        <dbReference type="ARBA" id="ARBA00022801"/>
    </source>
</evidence>
<dbReference type="PANTHER" id="PTHR43248">
    <property type="entry name" value="2-SUCCINYL-6-HYDROXY-2,4-CYCLOHEXADIENE-1-CARBOXYLATE SYNTHASE"/>
    <property type="match status" value="1"/>
</dbReference>
<evidence type="ECO:0000259" key="4">
    <source>
        <dbReference type="Pfam" id="PF00561"/>
    </source>
</evidence>
<dbReference type="AlphaFoldDB" id="A0A9P9ACK2"/>
<protein>
    <submittedName>
        <fullName evidence="6">TAP-like protein-domain-containing protein</fullName>
    </submittedName>
</protein>
<dbReference type="Pfam" id="PF08386">
    <property type="entry name" value="Abhydrolase_4"/>
    <property type="match status" value="1"/>
</dbReference>
<comment type="similarity">
    <text evidence="1">Belongs to the peptidase S33 family.</text>
</comment>
<name>A0A9P9ACK2_9PEZI</name>
<dbReference type="InterPro" id="IPR051601">
    <property type="entry name" value="Serine_prot/Carboxylest_S33"/>
</dbReference>
<gene>
    <name evidence="6" type="ORF">F5X68DRAFT_30631</name>
</gene>
<organism evidence="6 7">
    <name type="scientific">Plectosphaerella plurivora</name>
    <dbReference type="NCBI Taxonomy" id="936078"/>
    <lineage>
        <taxon>Eukaryota</taxon>
        <taxon>Fungi</taxon>
        <taxon>Dikarya</taxon>
        <taxon>Ascomycota</taxon>
        <taxon>Pezizomycotina</taxon>
        <taxon>Sordariomycetes</taxon>
        <taxon>Hypocreomycetidae</taxon>
        <taxon>Glomerellales</taxon>
        <taxon>Plectosphaerellaceae</taxon>
        <taxon>Plectosphaerella</taxon>
    </lineage>
</organism>
<keyword evidence="3" id="KW-0732">Signal</keyword>
<dbReference type="Pfam" id="PF00561">
    <property type="entry name" value="Abhydrolase_1"/>
    <property type="match status" value="1"/>
</dbReference>
<evidence type="ECO:0000256" key="1">
    <source>
        <dbReference type="ARBA" id="ARBA00010088"/>
    </source>
</evidence>
<feature type="chain" id="PRO_5040473894" evidence="3">
    <location>
        <begin position="19"/>
        <end position="538"/>
    </location>
</feature>
<dbReference type="OrthoDB" id="425534at2759"/>
<feature type="signal peptide" evidence="3">
    <location>
        <begin position="1"/>
        <end position="18"/>
    </location>
</feature>
<accession>A0A9P9ACK2</accession>
<reference evidence="6" key="1">
    <citation type="journal article" date="2021" name="Nat. Commun.">
        <title>Genetic determinants of endophytism in the Arabidopsis root mycobiome.</title>
        <authorList>
            <person name="Mesny F."/>
            <person name="Miyauchi S."/>
            <person name="Thiergart T."/>
            <person name="Pickel B."/>
            <person name="Atanasova L."/>
            <person name="Karlsson M."/>
            <person name="Huettel B."/>
            <person name="Barry K.W."/>
            <person name="Haridas S."/>
            <person name="Chen C."/>
            <person name="Bauer D."/>
            <person name="Andreopoulos W."/>
            <person name="Pangilinan J."/>
            <person name="LaButti K."/>
            <person name="Riley R."/>
            <person name="Lipzen A."/>
            <person name="Clum A."/>
            <person name="Drula E."/>
            <person name="Henrissat B."/>
            <person name="Kohler A."/>
            <person name="Grigoriev I.V."/>
            <person name="Martin F.M."/>
            <person name="Hacquard S."/>
        </authorList>
    </citation>
    <scope>NUCLEOTIDE SEQUENCE</scope>
    <source>
        <strain evidence="6">MPI-SDFR-AT-0117</strain>
    </source>
</reference>
<proteinExistence type="inferred from homology"/>
<keyword evidence="7" id="KW-1185">Reference proteome</keyword>
<feature type="domain" description="Peptidase S33 tripeptidyl aminopeptidase-like C-terminal" evidence="5">
    <location>
        <begin position="403"/>
        <end position="507"/>
    </location>
</feature>
<keyword evidence="2" id="KW-0378">Hydrolase</keyword>
<comment type="caution">
    <text evidence="6">The sequence shown here is derived from an EMBL/GenBank/DDBJ whole genome shotgun (WGS) entry which is preliminary data.</text>
</comment>
<evidence type="ECO:0000313" key="7">
    <source>
        <dbReference type="Proteomes" id="UP000770015"/>
    </source>
</evidence>
<dbReference type="InterPro" id="IPR000073">
    <property type="entry name" value="AB_hydrolase_1"/>
</dbReference>
<evidence type="ECO:0000256" key="3">
    <source>
        <dbReference type="SAM" id="SignalP"/>
    </source>
</evidence>
<dbReference type="SUPFAM" id="SSF53474">
    <property type="entry name" value="alpha/beta-Hydrolases"/>
    <property type="match status" value="1"/>
</dbReference>